<reference evidence="1" key="1">
    <citation type="submission" date="2023-04" db="EMBL/GenBank/DDBJ databases">
        <title>Draft Genome sequencing of Naganishia species isolated from polar environments using Oxford Nanopore Technology.</title>
        <authorList>
            <person name="Leo P."/>
            <person name="Venkateswaran K."/>
        </authorList>
    </citation>
    <scope>NUCLEOTIDE SEQUENCE</scope>
    <source>
        <strain evidence="1">MNA-CCFEE 5423</strain>
    </source>
</reference>
<organism evidence="1 2">
    <name type="scientific">Naganishia friedmannii</name>
    <dbReference type="NCBI Taxonomy" id="89922"/>
    <lineage>
        <taxon>Eukaryota</taxon>
        <taxon>Fungi</taxon>
        <taxon>Dikarya</taxon>
        <taxon>Basidiomycota</taxon>
        <taxon>Agaricomycotina</taxon>
        <taxon>Tremellomycetes</taxon>
        <taxon>Filobasidiales</taxon>
        <taxon>Filobasidiaceae</taxon>
        <taxon>Naganishia</taxon>
    </lineage>
</organism>
<proteinExistence type="predicted"/>
<name>A0ACC2VW23_9TREE</name>
<gene>
    <name evidence="1" type="ORF">QFC21_002687</name>
</gene>
<evidence type="ECO:0000313" key="1">
    <source>
        <dbReference type="EMBL" id="KAJ9103264.1"/>
    </source>
</evidence>
<comment type="caution">
    <text evidence="1">The sequence shown here is derived from an EMBL/GenBank/DDBJ whole genome shotgun (WGS) entry which is preliminary data.</text>
</comment>
<dbReference type="Proteomes" id="UP001227268">
    <property type="component" value="Unassembled WGS sequence"/>
</dbReference>
<keyword evidence="2" id="KW-1185">Reference proteome</keyword>
<protein>
    <submittedName>
        <fullName evidence="1">Uncharacterized protein</fullName>
    </submittedName>
</protein>
<dbReference type="EMBL" id="JASBWT010000007">
    <property type="protein sequence ID" value="KAJ9103264.1"/>
    <property type="molecule type" value="Genomic_DNA"/>
</dbReference>
<sequence>MSSSHCVIVPTQWEYRRDLGSPSKLDGILNADDQKRISQWNPCSQFPTEIHLKAGIIPHLYKQRNEHKVQWVGKQNWEFRAKLDVGFELGDYEVCELDFEGLNTFATVYLNGESNSHWRQSPLALQGDRDSWATDDPAQGDIDYDKLGGRFVSEFGMPTIPDIGTVDWWLNGDEKERYSQSKLMQQHNRAGSHERRFAVYMNEMFRLTGDFATHIYHTQVLQAEAMGFAYRSWRRQWKGPGKEYLRPKPAYYSIKRELAPVSVGIQRTVEKNCENDRPRQFYEYGAFQSTDATMDVLVTNDTMDVVNCSLEISAYDIGTGWSWSTGRDGTQQLAPNSSTELRSAIPVPAPPVHEAADSSAPSGTVVIRTKLRLVGDGKGSHERQVIASTCGWPQPYKSIDFPALVEQCGLTAQIVAGDLAASTVTLTATSPSNA</sequence>
<evidence type="ECO:0000313" key="2">
    <source>
        <dbReference type="Proteomes" id="UP001227268"/>
    </source>
</evidence>
<accession>A0ACC2VW23</accession>